<gene>
    <name evidence="3" type="ORF">EWH70_12485</name>
</gene>
<organism evidence="3 4">
    <name type="scientific">Amycolatopsis suaedae</name>
    <dbReference type="NCBI Taxonomy" id="2510978"/>
    <lineage>
        <taxon>Bacteria</taxon>
        <taxon>Bacillati</taxon>
        <taxon>Actinomycetota</taxon>
        <taxon>Actinomycetes</taxon>
        <taxon>Pseudonocardiales</taxon>
        <taxon>Pseudonocardiaceae</taxon>
        <taxon>Amycolatopsis</taxon>
    </lineage>
</organism>
<accession>A0A4Q7JAF7</accession>
<comment type="caution">
    <text evidence="3">The sequence shown here is derived from an EMBL/GenBank/DDBJ whole genome shotgun (WGS) entry which is preliminary data.</text>
</comment>
<evidence type="ECO:0000313" key="4">
    <source>
        <dbReference type="Proteomes" id="UP000292003"/>
    </source>
</evidence>
<evidence type="ECO:0000313" key="3">
    <source>
        <dbReference type="EMBL" id="RZQ63956.1"/>
    </source>
</evidence>
<dbReference type="InterPro" id="IPR027051">
    <property type="entry name" value="XdhC_Rossmann_dom"/>
</dbReference>
<dbReference type="InterPro" id="IPR003777">
    <property type="entry name" value="XdhC_CoxI"/>
</dbReference>
<dbReference type="PANTHER" id="PTHR30388:SF4">
    <property type="entry name" value="MOLYBDENUM COFACTOR INSERTION CHAPERONE PAOD"/>
    <property type="match status" value="1"/>
</dbReference>
<reference evidence="3 4" key="1">
    <citation type="submission" date="2019-02" db="EMBL/GenBank/DDBJ databases">
        <title>Draft genome sequence of Amycolatopsis sp. 8-3EHSu isolated from roots of Suaeda maritima.</title>
        <authorList>
            <person name="Duangmal K."/>
            <person name="Chantavorakit T."/>
        </authorList>
    </citation>
    <scope>NUCLEOTIDE SEQUENCE [LARGE SCALE GENOMIC DNA]</scope>
    <source>
        <strain evidence="3 4">8-3EHSu</strain>
    </source>
</reference>
<dbReference type="OrthoDB" id="9815497at2"/>
<dbReference type="PANTHER" id="PTHR30388">
    <property type="entry name" value="ALDEHYDE OXIDOREDUCTASE MOLYBDENUM COFACTOR ASSEMBLY PROTEIN"/>
    <property type="match status" value="1"/>
</dbReference>
<dbReference type="InterPro" id="IPR052698">
    <property type="entry name" value="MoCofactor_Util/Proc"/>
</dbReference>
<dbReference type="Pfam" id="PF02625">
    <property type="entry name" value="XdhC_CoxI"/>
    <property type="match status" value="2"/>
</dbReference>
<feature type="domain" description="XdhC- CoxI" evidence="1">
    <location>
        <begin position="114"/>
        <end position="169"/>
    </location>
</feature>
<evidence type="ECO:0000259" key="1">
    <source>
        <dbReference type="Pfam" id="PF02625"/>
    </source>
</evidence>
<feature type="domain" description="XdhC Rossmann" evidence="2">
    <location>
        <begin position="192"/>
        <end position="334"/>
    </location>
</feature>
<dbReference type="Proteomes" id="UP000292003">
    <property type="component" value="Unassembled WGS sequence"/>
</dbReference>
<feature type="domain" description="XdhC- CoxI" evidence="1">
    <location>
        <begin position="11"/>
        <end position="78"/>
    </location>
</feature>
<dbReference type="AlphaFoldDB" id="A0A4Q7JAF7"/>
<sequence length="362" mass="37575">MRDIATDLVAWAAAGETFAVATVVAVRGSAPREPGAALAVRADGTALGSVSGGCVEGAVYELARQVIAGGRPARQRYGFTSDDPFAVGLTCGGELEVFVQPVSADRDPGLVAALATGEPVALARVVDDSALAGRSVAVFADRHVGTVGAGLDELIVAEARAMLEQGRTGSRVLGCAPGAEVLVESWVRPPRMLVFGAVDFAAAVAGAGRFLGYHVVVCDARATFATRQRFPAADEVVVDWPHRYLARTPTDSRTVVCVLTHDPKFDVPVLTEALRRDVAYVGALGSRRTHADRLGRLRAAGLGEAELARLRSPIGLDLGARTPEETALSIAAEIVAVNRGGTGLPLAATDGPIHREPALSVH</sequence>
<dbReference type="Pfam" id="PF13478">
    <property type="entry name" value="XdhC_C"/>
    <property type="match status" value="1"/>
</dbReference>
<dbReference type="Gene3D" id="3.40.50.720">
    <property type="entry name" value="NAD(P)-binding Rossmann-like Domain"/>
    <property type="match status" value="1"/>
</dbReference>
<name>A0A4Q7JAF7_9PSEU</name>
<protein>
    <submittedName>
        <fullName evidence="3">XdhC/CoxI family protein</fullName>
    </submittedName>
</protein>
<keyword evidence="4" id="KW-1185">Reference proteome</keyword>
<proteinExistence type="predicted"/>
<dbReference type="EMBL" id="SFCC01000005">
    <property type="protein sequence ID" value="RZQ63956.1"/>
    <property type="molecule type" value="Genomic_DNA"/>
</dbReference>
<dbReference type="RefSeq" id="WP_130475481.1">
    <property type="nucleotide sequence ID" value="NZ_SFCC01000005.1"/>
</dbReference>
<evidence type="ECO:0000259" key="2">
    <source>
        <dbReference type="Pfam" id="PF13478"/>
    </source>
</evidence>